<evidence type="ECO:0000313" key="5">
    <source>
        <dbReference type="Proteomes" id="UP000533905"/>
    </source>
</evidence>
<dbReference type="InterPro" id="IPR001867">
    <property type="entry name" value="OmpR/PhoB-type_DNA-bd"/>
</dbReference>
<dbReference type="Proteomes" id="UP000533905">
    <property type="component" value="Unassembled WGS sequence"/>
</dbReference>
<evidence type="ECO:0000256" key="1">
    <source>
        <dbReference type="ARBA" id="ARBA00023125"/>
    </source>
</evidence>
<reference evidence="4 5" key="1">
    <citation type="submission" date="2020-04" db="EMBL/GenBank/DDBJ databases">
        <title>Massilia sp. nov., a cold adapted bacteria isolated from Arctic soil.</title>
        <authorList>
            <person name="Son J."/>
            <person name="Ka J.-O."/>
        </authorList>
    </citation>
    <scope>NUCLEOTIDE SEQUENCE [LARGE SCALE GENOMIC DNA]</scope>
    <source>
        <strain evidence="4 5">ML15P13</strain>
    </source>
</reference>
<sequence length="126" mass="13603">MASDMHARETYAFLDFELAPARRQLLKGDRPLAIGGRAFDLLALFASRPGEVLGPETLMRGAWPGAVVEEVNLRVQVAALRRLLHGAGEQPCIATVPGRGYCFTARVQRLAPMPLLASREPAPAVA</sequence>
<dbReference type="EMBL" id="JABAIV010000001">
    <property type="protein sequence ID" value="NNG21983.1"/>
    <property type="molecule type" value="Genomic_DNA"/>
</dbReference>
<dbReference type="RefSeq" id="WP_171080947.1">
    <property type="nucleotide sequence ID" value="NZ_JABAIV010000001.1"/>
</dbReference>
<protein>
    <submittedName>
        <fullName evidence="4">Transcriptional regulator</fullName>
    </submittedName>
</protein>
<dbReference type="GO" id="GO:0006355">
    <property type="term" value="P:regulation of DNA-templated transcription"/>
    <property type="evidence" value="ECO:0007669"/>
    <property type="project" value="InterPro"/>
</dbReference>
<proteinExistence type="predicted"/>
<dbReference type="CDD" id="cd00383">
    <property type="entry name" value="trans_reg_C"/>
    <property type="match status" value="1"/>
</dbReference>
<gene>
    <name evidence="4" type="ORF">HGB41_03040</name>
</gene>
<evidence type="ECO:0000259" key="3">
    <source>
        <dbReference type="PROSITE" id="PS51755"/>
    </source>
</evidence>
<keyword evidence="1 2" id="KW-0238">DNA-binding</keyword>
<name>A0A7Y2JWG2_9BURK</name>
<dbReference type="InterPro" id="IPR036388">
    <property type="entry name" value="WH-like_DNA-bd_sf"/>
</dbReference>
<dbReference type="Pfam" id="PF00486">
    <property type="entry name" value="Trans_reg_C"/>
    <property type="match status" value="1"/>
</dbReference>
<evidence type="ECO:0000256" key="2">
    <source>
        <dbReference type="PROSITE-ProRule" id="PRU01091"/>
    </source>
</evidence>
<dbReference type="GO" id="GO:0003677">
    <property type="term" value="F:DNA binding"/>
    <property type="evidence" value="ECO:0007669"/>
    <property type="project" value="UniProtKB-UniRule"/>
</dbReference>
<keyword evidence="5" id="KW-1185">Reference proteome</keyword>
<dbReference type="GO" id="GO:0000160">
    <property type="term" value="P:phosphorelay signal transduction system"/>
    <property type="evidence" value="ECO:0007669"/>
    <property type="project" value="InterPro"/>
</dbReference>
<accession>A0A7Y2JWG2</accession>
<feature type="DNA-binding region" description="OmpR/PhoB-type" evidence="2">
    <location>
        <begin position="8"/>
        <end position="105"/>
    </location>
</feature>
<organism evidence="4 5">
    <name type="scientific">Telluria aromaticivorans</name>
    <dbReference type="NCBI Taxonomy" id="2725995"/>
    <lineage>
        <taxon>Bacteria</taxon>
        <taxon>Pseudomonadati</taxon>
        <taxon>Pseudomonadota</taxon>
        <taxon>Betaproteobacteria</taxon>
        <taxon>Burkholderiales</taxon>
        <taxon>Oxalobacteraceae</taxon>
        <taxon>Telluria group</taxon>
        <taxon>Telluria</taxon>
    </lineage>
</organism>
<dbReference type="PROSITE" id="PS51755">
    <property type="entry name" value="OMPR_PHOB"/>
    <property type="match status" value="1"/>
</dbReference>
<dbReference type="Gene3D" id="1.10.10.10">
    <property type="entry name" value="Winged helix-like DNA-binding domain superfamily/Winged helix DNA-binding domain"/>
    <property type="match status" value="1"/>
</dbReference>
<dbReference type="InterPro" id="IPR016032">
    <property type="entry name" value="Sig_transdc_resp-reg_C-effctor"/>
</dbReference>
<dbReference type="AlphaFoldDB" id="A0A7Y2JWG2"/>
<dbReference type="SMART" id="SM00862">
    <property type="entry name" value="Trans_reg_C"/>
    <property type="match status" value="1"/>
</dbReference>
<feature type="domain" description="OmpR/PhoB-type" evidence="3">
    <location>
        <begin position="8"/>
        <end position="105"/>
    </location>
</feature>
<comment type="caution">
    <text evidence="4">The sequence shown here is derived from an EMBL/GenBank/DDBJ whole genome shotgun (WGS) entry which is preliminary data.</text>
</comment>
<evidence type="ECO:0000313" key="4">
    <source>
        <dbReference type="EMBL" id="NNG21983.1"/>
    </source>
</evidence>
<dbReference type="SUPFAM" id="SSF46894">
    <property type="entry name" value="C-terminal effector domain of the bipartite response regulators"/>
    <property type="match status" value="1"/>
</dbReference>